<dbReference type="InterPro" id="IPR003661">
    <property type="entry name" value="HisK_dim/P_dom"/>
</dbReference>
<dbReference type="PANTHER" id="PTHR45453:SF1">
    <property type="entry name" value="PHOSPHATE REGULON SENSOR PROTEIN PHOR"/>
    <property type="match status" value="1"/>
</dbReference>
<keyword evidence="7" id="KW-0472">Membrane</keyword>
<dbReference type="EC" id="2.7.13.3" evidence="2"/>
<dbReference type="InterPro" id="IPR050351">
    <property type="entry name" value="BphY/WalK/GraS-like"/>
</dbReference>
<evidence type="ECO:0000256" key="1">
    <source>
        <dbReference type="ARBA" id="ARBA00000085"/>
    </source>
</evidence>
<dbReference type="SUPFAM" id="SSF55785">
    <property type="entry name" value="PYP-like sensor domain (PAS domain)"/>
    <property type="match status" value="1"/>
</dbReference>
<keyword evidence="5" id="KW-0418">Kinase</keyword>
<dbReference type="Gene3D" id="3.30.565.10">
    <property type="entry name" value="Histidine kinase-like ATPase, C-terminal domain"/>
    <property type="match status" value="1"/>
</dbReference>
<feature type="domain" description="PAC" evidence="10">
    <location>
        <begin position="102"/>
        <end position="155"/>
    </location>
</feature>
<evidence type="ECO:0000256" key="7">
    <source>
        <dbReference type="ARBA" id="ARBA00023136"/>
    </source>
</evidence>
<dbReference type="PRINTS" id="PR00344">
    <property type="entry name" value="BCTRLSENSOR"/>
</dbReference>
<dbReference type="GO" id="GO:0005524">
    <property type="term" value="F:ATP binding"/>
    <property type="evidence" value="ECO:0007669"/>
    <property type="project" value="UniProtKB-KW"/>
</dbReference>
<keyword evidence="3" id="KW-0597">Phosphoprotein</keyword>
<dbReference type="NCBIfam" id="TIGR00229">
    <property type="entry name" value="sensory_box"/>
    <property type="match status" value="1"/>
</dbReference>
<dbReference type="InterPro" id="IPR036097">
    <property type="entry name" value="HisK_dim/P_sf"/>
</dbReference>
<evidence type="ECO:0000259" key="8">
    <source>
        <dbReference type="PROSITE" id="PS50109"/>
    </source>
</evidence>
<dbReference type="InterPro" id="IPR000014">
    <property type="entry name" value="PAS"/>
</dbReference>
<comment type="catalytic activity">
    <reaction evidence="1">
        <text>ATP + protein L-histidine = ADP + protein N-phospho-L-histidine.</text>
        <dbReference type="EC" id="2.7.13.3"/>
    </reaction>
</comment>
<comment type="caution">
    <text evidence="11">The sequence shown here is derived from an EMBL/GenBank/DDBJ whole genome shotgun (WGS) entry which is preliminary data.</text>
</comment>
<dbReference type="PROSITE" id="PS50113">
    <property type="entry name" value="PAC"/>
    <property type="match status" value="1"/>
</dbReference>
<keyword evidence="12" id="KW-1185">Reference proteome</keyword>
<dbReference type="RefSeq" id="WP_256541597.1">
    <property type="nucleotide sequence ID" value="NZ_JANHOH010000014.1"/>
</dbReference>
<dbReference type="InterPro" id="IPR005467">
    <property type="entry name" value="His_kinase_dom"/>
</dbReference>
<keyword evidence="11" id="KW-0547">Nucleotide-binding</keyword>
<dbReference type="Gene3D" id="1.10.287.130">
    <property type="match status" value="1"/>
</dbReference>
<evidence type="ECO:0000256" key="4">
    <source>
        <dbReference type="ARBA" id="ARBA00022679"/>
    </source>
</evidence>
<evidence type="ECO:0000256" key="2">
    <source>
        <dbReference type="ARBA" id="ARBA00012438"/>
    </source>
</evidence>
<dbReference type="InterPro" id="IPR000700">
    <property type="entry name" value="PAS-assoc_C"/>
</dbReference>
<keyword evidence="4" id="KW-0808">Transferase</keyword>
<organism evidence="11 12">
    <name type="scientific">Mucilaginibacter aquariorum</name>
    <dbReference type="NCBI Taxonomy" id="2967225"/>
    <lineage>
        <taxon>Bacteria</taxon>
        <taxon>Pseudomonadati</taxon>
        <taxon>Bacteroidota</taxon>
        <taxon>Sphingobacteriia</taxon>
        <taxon>Sphingobacteriales</taxon>
        <taxon>Sphingobacteriaceae</taxon>
        <taxon>Mucilaginibacter</taxon>
    </lineage>
</organism>
<dbReference type="InterPro" id="IPR035965">
    <property type="entry name" value="PAS-like_dom_sf"/>
</dbReference>
<feature type="domain" description="Histidine kinase" evidence="8">
    <location>
        <begin position="159"/>
        <end position="375"/>
    </location>
</feature>
<evidence type="ECO:0000313" key="11">
    <source>
        <dbReference type="EMBL" id="MCQ6961430.1"/>
    </source>
</evidence>
<evidence type="ECO:0000259" key="10">
    <source>
        <dbReference type="PROSITE" id="PS50113"/>
    </source>
</evidence>
<evidence type="ECO:0000313" key="12">
    <source>
        <dbReference type="Proteomes" id="UP001204376"/>
    </source>
</evidence>
<evidence type="ECO:0000256" key="6">
    <source>
        <dbReference type="ARBA" id="ARBA00023012"/>
    </source>
</evidence>
<protein>
    <recommendedName>
        <fullName evidence="2">histidine kinase</fullName>
        <ecNumber evidence="2">2.7.13.3</ecNumber>
    </recommendedName>
</protein>
<dbReference type="InterPro" id="IPR036890">
    <property type="entry name" value="HATPase_C_sf"/>
</dbReference>
<sequence>MQSEKENGRDDIPDGEPGHTAELRRYRILELSLLAVEAANVGTWLLDEETKEFLPSKRLKELFGYHADENMSYEGLIAQIDPKYRNKVVAGMENAMVNREHFHMDFRVTGLHDQKQRWIKALGGMYSNTEDKQFHFSGVMMDITEEKQNELRKNKFIGMVSHELKTPLTSLKAYVQMLYNWAKKQKDSFAVTSLSKVERQIKKMQNMINGFLNLSQAESGKIQLDKQDFDLGELINDVMNETKLITTSHTINFLPCEPMAIHADKEKIEQVVINLFNNAIKYSPKQTVITVSCEITDNKAQVCVKDEGIGIDEQDIDKLFKRYYRVENKHTENINGFGIGLYLCAEIIRHHHGSIWVESEVGKGSAFYFSLPLAKSTEAN</sequence>
<dbReference type="PROSITE" id="PS50112">
    <property type="entry name" value="PAS"/>
    <property type="match status" value="1"/>
</dbReference>
<feature type="domain" description="PAS" evidence="9">
    <location>
        <begin position="35"/>
        <end position="99"/>
    </location>
</feature>
<dbReference type="InterPro" id="IPR004358">
    <property type="entry name" value="Sig_transdc_His_kin-like_C"/>
</dbReference>
<dbReference type="PROSITE" id="PS50109">
    <property type="entry name" value="HIS_KIN"/>
    <property type="match status" value="1"/>
</dbReference>
<reference evidence="11 12" key="1">
    <citation type="submission" date="2022-07" db="EMBL/GenBank/DDBJ databases">
        <title>Mucilaginibacter sp. JC4.</title>
        <authorList>
            <person name="Le V."/>
            <person name="Ko S.-R."/>
            <person name="Ahn C.-Y."/>
            <person name="Oh H.-M."/>
        </authorList>
    </citation>
    <scope>NUCLEOTIDE SEQUENCE [LARGE SCALE GENOMIC DNA]</scope>
    <source>
        <strain evidence="11 12">JC4</strain>
    </source>
</reference>
<accession>A0ABT1TAL2</accession>
<evidence type="ECO:0000256" key="5">
    <source>
        <dbReference type="ARBA" id="ARBA00022777"/>
    </source>
</evidence>
<dbReference type="Proteomes" id="UP001204376">
    <property type="component" value="Unassembled WGS sequence"/>
</dbReference>
<dbReference type="Gene3D" id="3.30.450.20">
    <property type="entry name" value="PAS domain"/>
    <property type="match status" value="1"/>
</dbReference>
<dbReference type="PANTHER" id="PTHR45453">
    <property type="entry name" value="PHOSPHATE REGULON SENSOR PROTEIN PHOR"/>
    <property type="match status" value="1"/>
</dbReference>
<dbReference type="EMBL" id="JANHOH010000014">
    <property type="protein sequence ID" value="MCQ6961430.1"/>
    <property type="molecule type" value="Genomic_DNA"/>
</dbReference>
<name>A0ABT1TAL2_9SPHI</name>
<evidence type="ECO:0000256" key="3">
    <source>
        <dbReference type="ARBA" id="ARBA00022553"/>
    </source>
</evidence>
<dbReference type="CDD" id="cd00130">
    <property type="entry name" value="PAS"/>
    <property type="match status" value="1"/>
</dbReference>
<keyword evidence="6" id="KW-0902">Two-component regulatory system</keyword>
<gene>
    <name evidence="11" type="ORF">NPE20_25880</name>
</gene>
<evidence type="ECO:0000259" key="9">
    <source>
        <dbReference type="PROSITE" id="PS50112"/>
    </source>
</evidence>
<dbReference type="SUPFAM" id="SSF47384">
    <property type="entry name" value="Homodimeric domain of signal transducing histidine kinase"/>
    <property type="match status" value="1"/>
</dbReference>
<dbReference type="Pfam" id="PF00989">
    <property type="entry name" value="PAS"/>
    <property type="match status" value="1"/>
</dbReference>
<proteinExistence type="predicted"/>
<dbReference type="SMART" id="SM00388">
    <property type="entry name" value="HisKA"/>
    <property type="match status" value="1"/>
</dbReference>
<dbReference type="SMART" id="SM00387">
    <property type="entry name" value="HATPase_c"/>
    <property type="match status" value="1"/>
</dbReference>
<dbReference type="Pfam" id="PF02518">
    <property type="entry name" value="HATPase_c"/>
    <property type="match status" value="1"/>
</dbReference>
<dbReference type="InterPro" id="IPR003594">
    <property type="entry name" value="HATPase_dom"/>
</dbReference>
<keyword evidence="11" id="KW-0067">ATP-binding</keyword>
<dbReference type="Pfam" id="PF00512">
    <property type="entry name" value="HisKA"/>
    <property type="match status" value="1"/>
</dbReference>
<dbReference type="InterPro" id="IPR013767">
    <property type="entry name" value="PAS_fold"/>
</dbReference>
<dbReference type="CDD" id="cd00082">
    <property type="entry name" value="HisKA"/>
    <property type="match status" value="1"/>
</dbReference>
<dbReference type="SUPFAM" id="SSF55874">
    <property type="entry name" value="ATPase domain of HSP90 chaperone/DNA topoisomerase II/histidine kinase"/>
    <property type="match status" value="1"/>
</dbReference>